<protein>
    <recommendedName>
        <fullName evidence="2">DNA ligase (ATP)</fullName>
        <ecNumber evidence="2">6.5.1.1</ecNumber>
    </recommendedName>
    <alternativeName>
        <fullName evidence="19">NHEJ DNA polymerase</fullName>
    </alternativeName>
</protein>
<dbReference type="InterPro" id="IPR014146">
    <property type="entry name" value="LigD_ligase_dom"/>
</dbReference>
<evidence type="ECO:0000256" key="8">
    <source>
        <dbReference type="ARBA" id="ARBA00022741"/>
    </source>
</evidence>
<feature type="compositionally biased region" description="Low complexity" evidence="23">
    <location>
        <begin position="528"/>
        <end position="552"/>
    </location>
</feature>
<keyword evidence="3 25" id="KW-0436">Ligase</keyword>
<name>A0ABT7DJ53_9ACTN</name>
<dbReference type="EC" id="6.5.1.1" evidence="2"/>
<dbReference type="InterPro" id="IPR052171">
    <property type="entry name" value="NHEJ_LigD"/>
</dbReference>
<dbReference type="InterPro" id="IPR014145">
    <property type="entry name" value="LigD_pol_dom"/>
</dbReference>
<evidence type="ECO:0000313" key="25">
    <source>
        <dbReference type="EMBL" id="MDJ1649556.1"/>
    </source>
</evidence>
<evidence type="ECO:0000259" key="24">
    <source>
        <dbReference type="PROSITE" id="PS50160"/>
    </source>
</evidence>
<dbReference type="Proteomes" id="UP001232750">
    <property type="component" value="Unassembled WGS sequence"/>
</dbReference>
<comment type="similarity">
    <text evidence="22">In the N-terminal section; belongs to the LigD polymerase family.</text>
</comment>
<dbReference type="Gene3D" id="2.40.50.140">
    <property type="entry name" value="Nucleic acid-binding proteins"/>
    <property type="match status" value="1"/>
</dbReference>
<dbReference type="InterPro" id="IPR012340">
    <property type="entry name" value="NA-bd_OB-fold"/>
</dbReference>
<dbReference type="Pfam" id="PF04679">
    <property type="entry name" value="DNA_ligase_A_C"/>
    <property type="match status" value="1"/>
</dbReference>
<dbReference type="Pfam" id="PF01068">
    <property type="entry name" value="DNA_ligase_A_M"/>
    <property type="match status" value="1"/>
</dbReference>
<evidence type="ECO:0000256" key="11">
    <source>
        <dbReference type="ARBA" id="ARBA00022839"/>
    </source>
</evidence>
<dbReference type="Pfam" id="PF13298">
    <property type="entry name" value="LigD_N"/>
    <property type="match status" value="1"/>
</dbReference>
<keyword evidence="12" id="KW-0067">ATP-binding</keyword>
<keyword evidence="17" id="KW-0464">Manganese</keyword>
<evidence type="ECO:0000256" key="2">
    <source>
        <dbReference type="ARBA" id="ARBA00012727"/>
    </source>
</evidence>
<evidence type="ECO:0000256" key="7">
    <source>
        <dbReference type="ARBA" id="ARBA00022723"/>
    </source>
</evidence>
<dbReference type="NCBIfam" id="TIGR02779">
    <property type="entry name" value="NHEJ_ligase_lig"/>
    <property type="match status" value="1"/>
</dbReference>
<dbReference type="InterPro" id="IPR014144">
    <property type="entry name" value="LigD_PE_domain"/>
</dbReference>
<keyword evidence="7" id="KW-0479">Metal-binding</keyword>
<keyword evidence="6" id="KW-0540">Nuclease</keyword>
<dbReference type="GO" id="GO:0003910">
    <property type="term" value="F:DNA ligase (ATP) activity"/>
    <property type="evidence" value="ECO:0007669"/>
    <property type="project" value="UniProtKB-EC"/>
</dbReference>
<keyword evidence="5" id="KW-0548">Nucleotidyltransferase</keyword>
<comment type="catalytic activity">
    <reaction evidence="20">
        <text>ATP + (deoxyribonucleotide)n-3'-hydroxyl + 5'-phospho-(deoxyribonucleotide)m = (deoxyribonucleotide)n+m + AMP + diphosphate.</text>
        <dbReference type="EC" id="6.5.1.1"/>
    </reaction>
</comment>
<evidence type="ECO:0000256" key="9">
    <source>
        <dbReference type="ARBA" id="ARBA00022763"/>
    </source>
</evidence>
<dbReference type="EMBL" id="JASJEU010000003">
    <property type="protein sequence ID" value="MDJ1649556.1"/>
    <property type="molecule type" value="Genomic_DNA"/>
</dbReference>
<keyword evidence="4" id="KW-0808">Transferase</keyword>
<evidence type="ECO:0000256" key="13">
    <source>
        <dbReference type="ARBA" id="ARBA00022932"/>
    </source>
</evidence>
<gene>
    <name evidence="25" type="primary">ligD</name>
    <name evidence="25" type="ORF">QNJ86_01965</name>
</gene>
<organism evidence="25 26">
    <name type="scientific">Gordonibacter faecis</name>
    <dbReference type="NCBI Taxonomy" id="3047475"/>
    <lineage>
        <taxon>Bacteria</taxon>
        <taxon>Bacillati</taxon>
        <taxon>Actinomycetota</taxon>
        <taxon>Coriobacteriia</taxon>
        <taxon>Eggerthellales</taxon>
        <taxon>Eggerthellaceae</taxon>
        <taxon>Gordonibacter</taxon>
    </lineage>
</organism>
<evidence type="ECO:0000256" key="5">
    <source>
        <dbReference type="ARBA" id="ARBA00022695"/>
    </source>
</evidence>
<keyword evidence="10" id="KW-0378">Hydrolase</keyword>
<keyword evidence="8" id="KW-0547">Nucleotide-binding</keyword>
<dbReference type="SUPFAM" id="SSF56091">
    <property type="entry name" value="DNA ligase/mRNA capping enzyme, catalytic domain"/>
    <property type="match status" value="1"/>
</dbReference>
<evidence type="ECO:0000256" key="14">
    <source>
        <dbReference type="ARBA" id="ARBA00023125"/>
    </source>
</evidence>
<dbReference type="PROSITE" id="PS50160">
    <property type="entry name" value="DNA_LIGASE_A3"/>
    <property type="match status" value="1"/>
</dbReference>
<evidence type="ECO:0000256" key="19">
    <source>
        <dbReference type="ARBA" id="ARBA00029943"/>
    </source>
</evidence>
<dbReference type="CDD" id="cd07971">
    <property type="entry name" value="OBF_DNA_ligase_LigD"/>
    <property type="match status" value="1"/>
</dbReference>
<feature type="region of interest" description="Disordered" evidence="23">
    <location>
        <begin position="490"/>
        <end position="562"/>
    </location>
</feature>
<keyword evidence="26" id="KW-1185">Reference proteome</keyword>
<dbReference type="CDD" id="cd07906">
    <property type="entry name" value="Adenylation_DNA_ligase_LigD_LigC"/>
    <property type="match status" value="1"/>
</dbReference>
<dbReference type="NCBIfam" id="TIGR02778">
    <property type="entry name" value="ligD_pol"/>
    <property type="match status" value="1"/>
</dbReference>
<dbReference type="InterPro" id="IPR033651">
    <property type="entry name" value="PaeLigD_Pol-like"/>
</dbReference>
<dbReference type="RefSeq" id="WP_283830888.1">
    <property type="nucleotide sequence ID" value="NZ_JASJEU010000003.1"/>
</dbReference>
<dbReference type="NCBIfam" id="TIGR02777">
    <property type="entry name" value="LigD_PE_dom"/>
    <property type="match status" value="1"/>
</dbReference>
<comment type="cofactor">
    <cofactor evidence="1">
        <name>Mn(2+)</name>
        <dbReference type="ChEBI" id="CHEBI:29035"/>
    </cofactor>
</comment>
<evidence type="ECO:0000256" key="22">
    <source>
        <dbReference type="ARBA" id="ARBA00049990"/>
    </source>
</evidence>
<feature type="region of interest" description="Disordered" evidence="23">
    <location>
        <begin position="1"/>
        <end position="28"/>
    </location>
</feature>
<feature type="compositionally biased region" description="Basic and acidic residues" evidence="23">
    <location>
        <begin position="1"/>
        <end position="17"/>
    </location>
</feature>
<dbReference type="InterPro" id="IPR014143">
    <property type="entry name" value="NHEJ_ligase_prk"/>
</dbReference>
<comment type="caution">
    <text evidence="25">The sequence shown here is derived from an EMBL/GenBank/DDBJ whole genome shotgun (WGS) entry which is preliminary data.</text>
</comment>
<keyword evidence="14" id="KW-0238">DNA-binding</keyword>
<dbReference type="InterPro" id="IPR012309">
    <property type="entry name" value="DNA_ligase_ATP-dep_C"/>
</dbReference>
<dbReference type="Gene3D" id="3.30.1490.70">
    <property type="match status" value="1"/>
</dbReference>
<keyword evidence="9" id="KW-0227">DNA damage</keyword>
<evidence type="ECO:0000256" key="23">
    <source>
        <dbReference type="SAM" id="MobiDB-lite"/>
    </source>
</evidence>
<evidence type="ECO:0000256" key="6">
    <source>
        <dbReference type="ARBA" id="ARBA00022722"/>
    </source>
</evidence>
<keyword evidence="13" id="KW-0239">DNA-directed DNA polymerase</keyword>
<evidence type="ECO:0000256" key="18">
    <source>
        <dbReference type="ARBA" id="ARBA00023268"/>
    </source>
</evidence>
<keyword evidence="16" id="KW-0234">DNA repair</keyword>
<keyword evidence="18" id="KW-0511">Multifunctional enzyme</keyword>
<evidence type="ECO:0000256" key="1">
    <source>
        <dbReference type="ARBA" id="ARBA00001936"/>
    </source>
</evidence>
<evidence type="ECO:0000256" key="4">
    <source>
        <dbReference type="ARBA" id="ARBA00022679"/>
    </source>
</evidence>
<proteinExistence type="inferred from homology"/>
<evidence type="ECO:0000256" key="3">
    <source>
        <dbReference type="ARBA" id="ARBA00022598"/>
    </source>
</evidence>
<evidence type="ECO:0000256" key="21">
    <source>
        <dbReference type="ARBA" id="ARBA00049981"/>
    </source>
</evidence>
<evidence type="ECO:0000256" key="10">
    <source>
        <dbReference type="ARBA" id="ARBA00022801"/>
    </source>
</evidence>
<keyword evidence="11" id="KW-0269">Exonuclease</keyword>
<comment type="similarity">
    <text evidence="21">In the C-terminal section; belongs to the ATP-dependent DNA ligase family.</text>
</comment>
<evidence type="ECO:0000256" key="12">
    <source>
        <dbReference type="ARBA" id="ARBA00022840"/>
    </source>
</evidence>
<reference evidence="25 26" key="1">
    <citation type="submission" date="2023-05" db="EMBL/GenBank/DDBJ databases">
        <title>Gordonibacter KGMB12511T sp. nov., isolated from faeces of healthy Korean.</title>
        <authorList>
            <person name="Kim H.S."/>
            <person name="Kim J.-S."/>
            <person name="Suh M.K."/>
            <person name="Eom M.K."/>
            <person name="Do H.E."/>
            <person name="Lee J.-S."/>
        </authorList>
    </citation>
    <scope>NUCLEOTIDE SEQUENCE [LARGE SCALE GENOMIC DNA]</scope>
    <source>
        <strain evidence="25 26">KGMB12511</strain>
    </source>
</reference>
<dbReference type="Gene3D" id="3.90.920.10">
    <property type="entry name" value="DNA primase, PRIM domain"/>
    <property type="match status" value="1"/>
</dbReference>
<feature type="compositionally biased region" description="Basic and acidic residues" evidence="23">
    <location>
        <begin position="497"/>
        <end position="510"/>
    </location>
</feature>
<dbReference type="PANTHER" id="PTHR42705">
    <property type="entry name" value="BIFUNCTIONAL NON-HOMOLOGOUS END JOINING PROTEIN LIGD"/>
    <property type="match status" value="1"/>
</dbReference>
<dbReference type="InterPro" id="IPR012310">
    <property type="entry name" value="DNA_ligase_ATP-dep_cent"/>
</dbReference>
<evidence type="ECO:0000256" key="15">
    <source>
        <dbReference type="ARBA" id="ARBA00023172"/>
    </source>
</evidence>
<dbReference type="NCBIfam" id="TIGR02776">
    <property type="entry name" value="NHEJ_ligase_prk"/>
    <property type="match status" value="1"/>
</dbReference>
<dbReference type="PANTHER" id="PTHR42705:SF2">
    <property type="entry name" value="BIFUNCTIONAL NON-HOMOLOGOUS END JOINING PROTEIN LIGD"/>
    <property type="match status" value="1"/>
</dbReference>
<dbReference type="CDD" id="cd04862">
    <property type="entry name" value="PaeLigD_Pol_like"/>
    <property type="match status" value="1"/>
</dbReference>
<evidence type="ECO:0000256" key="16">
    <source>
        <dbReference type="ARBA" id="ARBA00023204"/>
    </source>
</evidence>
<evidence type="ECO:0000256" key="20">
    <source>
        <dbReference type="ARBA" id="ARBA00034003"/>
    </source>
</evidence>
<dbReference type="Pfam" id="PF21686">
    <property type="entry name" value="LigD_Prim-Pol"/>
    <property type="match status" value="1"/>
</dbReference>
<accession>A0ABT7DJ53</accession>
<keyword evidence="15" id="KW-0233">DNA recombination</keyword>
<sequence>MARLDEYERKRNFERTAEPAGDATEPPAADAPLRYAMQHHWASREHYDLRLEWDGVLLSWAIPKGPSYNPHDKRLAVHVEDHPLDYRTFEGTIPKGEYGGGTVMLWDEGTWEPHGAVDKALAAGELKFTLHGRRLKGDWVLVHIKPRRGEKDDNWLLIKERDEFVQDDAGISQFDTSVVSGRTRDEITAGDDEHVARNPFDQVDVELAKLVSEAPADDAAWLYEVKYDGYRIVAFLEGNEMRLMTRNGNNYTDHFPTVASSLLDVAAGRALVLDGEVVVTDEDGRSDFQALQGFLKHPEGKQPVYMVFDLLALDGEDVRARPLVERKRLLADVLASAPDDVRFSTHVEGRGEDSFHAACKLGLEGVVGKRSASAYRGGRSGDWIKLKCDHRQEFVVGGWTRTAKKPGGVSALLLGAYEDGALVYVGRVGSGIGEDDARELLTQFAGLERSKPPFANPPRARSGEEAHWVEPALVAEVRFAEWTDDGQLRHPSYQGLRIDKDPHDVRREDAGDAEQPLPPAERTENPLSTSTTAAASAASAATSSAAASSSSSRSHATKRRGSGELVIDGVTITSPEKLLFEDPDITKEDVVRYYAQVADAMLPYAGGRILSIVRCPRGAGSACFFKKHPGQHEAGIHTIDVTGSDGEDDKYFYVDDAVGIVSEAQMDTLEFHLWGSRVETLEQPDMMVFDLDPDKGLGLDQVRRGVRDLKGILDDLGLATFLKTSGGKGYHVVVPFRPEASWDAFHDFARRIAQVMAEKWPDRYTSNVRLAKRNGKIFIDWMRNGRGATSIAPYSLRARTGARVSLPLSWDELDSVAPDAITMEDALARLARSDNPWAGYFDVEQSLQ</sequence>
<evidence type="ECO:0000313" key="26">
    <source>
        <dbReference type="Proteomes" id="UP001232750"/>
    </source>
</evidence>
<feature type="domain" description="ATP-dependent DNA ligase family profile" evidence="24">
    <location>
        <begin position="305"/>
        <end position="418"/>
    </location>
</feature>
<dbReference type="Gene3D" id="3.30.470.30">
    <property type="entry name" value="DNA ligase/mRNA capping enzyme"/>
    <property type="match status" value="1"/>
</dbReference>
<dbReference type="SUPFAM" id="SSF50249">
    <property type="entry name" value="Nucleic acid-binding proteins"/>
    <property type="match status" value="1"/>
</dbReference>
<evidence type="ECO:0000256" key="17">
    <source>
        <dbReference type="ARBA" id="ARBA00023211"/>
    </source>
</evidence>